<dbReference type="InterPro" id="IPR012341">
    <property type="entry name" value="6hp_glycosidase-like_sf"/>
</dbReference>
<evidence type="ECO:0000256" key="2">
    <source>
        <dbReference type="ARBA" id="ARBA00007072"/>
    </source>
</evidence>
<dbReference type="GO" id="GO:0030245">
    <property type="term" value="P:cellulose catabolic process"/>
    <property type="evidence" value="ECO:0007669"/>
    <property type="project" value="UniProtKB-KW"/>
</dbReference>
<feature type="domain" description="Glycoside hydrolase family 9" evidence="9">
    <location>
        <begin position="16"/>
        <end position="244"/>
    </location>
</feature>
<dbReference type="Pfam" id="PF00759">
    <property type="entry name" value="Glyco_hydro_9"/>
    <property type="match status" value="1"/>
</dbReference>
<evidence type="ECO:0000313" key="11">
    <source>
        <dbReference type="Proteomes" id="UP001154282"/>
    </source>
</evidence>
<keyword evidence="8" id="KW-0624">Polysaccharide degradation</keyword>
<gene>
    <name evidence="10" type="ORF">LITE_LOCUS51514</name>
</gene>
<sequence>MQHQHGPRARRLRRCALPMAFSMTMMAWGAIDFNKEITSAANQMAWLPSDGGRTTSSRLIHTTAQCSVGSEDMTTPRTAYKLDQNHPGSDLAGETAAALAAASLAFKPYNSSYSNLLLSHAKQLFSFADDTIQNAKQFYTSSGYSASYHITNDELLWAAAWLHRATGEDYYLKYVVDNAVYMGGTGCAVKEFSWDNKYAGVQVLLSKILLEGRGSQYASTLKQYQAKADYFACSCVQKNDGYTTSRKPQEA</sequence>
<evidence type="ECO:0000256" key="4">
    <source>
        <dbReference type="ARBA" id="ARBA00022801"/>
    </source>
</evidence>
<dbReference type="PANTHER" id="PTHR22298">
    <property type="entry name" value="ENDO-1,4-BETA-GLUCANASE"/>
    <property type="match status" value="1"/>
</dbReference>
<comment type="similarity">
    <text evidence="2">Belongs to the glycosyl hydrolase 9 (cellulase E) family.</text>
</comment>
<keyword evidence="7" id="KW-0326">Glycosidase</keyword>
<keyword evidence="11" id="KW-1185">Reference proteome</keyword>
<evidence type="ECO:0000256" key="6">
    <source>
        <dbReference type="ARBA" id="ARBA00023277"/>
    </source>
</evidence>
<evidence type="ECO:0000256" key="1">
    <source>
        <dbReference type="ARBA" id="ARBA00000966"/>
    </source>
</evidence>
<accession>A0AAV0S8D9</accession>
<name>A0AAV0S8D9_9ROSI</name>
<evidence type="ECO:0000259" key="9">
    <source>
        <dbReference type="Pfam" id="PF00759"/>
    </source>
</evidence>
<dbReference type="Gene3D" id="1.50.10.10">
    <property type="match status" value="1"/>
</dbReference>
<dbReference type="Proteomes" id="UP001154282">
    <property type="component" value="Unassembled WGS sequence"/>
</dbReference>
<evidence type="ECO:0000256" key="8">
    <source>
        <dbReference type="ARBA" id="ARBA00023326"/>
    </source>
</evidence>
<dbReference type="AlphaFoldDB" id="A0AAV0S8D9"/>
<evidence type="ECO:0000256" key="7">
    <source>
        <dbReference type="ARBA" id="ARBA00023295"/>
    </source>
</evidence>
<keyword evidence="4" id="KW-0378">Hydrolase</keyword>
<dbReference type="InterPro" id="IPR008928">
    <property type="entry name" value="6-hairpin_glycosidase_sf"/>
</dbReference>
<protein>
    <recommendedName>
        <fullName evidence="3">cellulase</fullName>
        <ecNumber evidence="3">3.2.1.4</ecNumber>
    </recommendedName>
</protein>
<dbReference type="GO" id="GO:0008810">
    <property type="term" value="F:cellulase activity"/>
    <property type="evidence" value="ECO:0007669"/>
    <property type="project" value="UniProtKB-EC"/>
</dbReference>
<evidence type="ECO:0000313" key="10">
    <source>
        <dbReference type="EMBL" id="CAI0628052.1"/>
    </source>
</evidence>
<organism evidence="10 11">
    <name type="scientific">Linum tenue</name>
    <dbReference type="NCBI Taxonomy" id="586396"/>
    <lineage>
        <taxon>Eukaryota</taxon>
        <taxon>Viridiplantae</taxon>
        <taxon>Streptophyta</taxon>
        <taxon>Embryophyta</taxon>
        <taxon>Tracheophyta</taxon>
        <taxon>Spermatophyta</taxon>
        <taxon>Magnoliopsida</taxon>
        <taxon>eudicotyledons</taxon>
        <taxon>Gunneridae</taxon>
        <taxon>Pentapetalae</taxon>
        <taxon>rosids</taxon>
        <taxon>fabids</taxon>
        <taxon>Malpighiales</taxon>
        <taxon>Linaceae</taxon>
        <taxon>Linum</taxon>
    </lineage>
</organism>
<keyword evidence="5" id="KW-0136">Cellulose degradation</keyword>
<comment type="catalytic activity">
    <reaction evidence="1">
        <text>Endohydrolysis of (1-&gt;4)-beta-D-glucosidic linkages in cellulose, lichenin and cereal beta-D-glucans.</text>
        <dbReference type="EC" id="3.2.1.4"/>
    </reaction>
</comment>
<comment type="caution">
    <text evidence="10">The sequence shown here is derived from an EMBL/GenBank/DDBJ whole genome shotgun (WGS) entry which is preliminary data.</text>
</comment>
<keyword evidence="6" id="KW-0119">Carbohydrate metabolism</keyword>
<proteinExistence type="inferred from homology"/>
<dbReference type="EC" id="3.2.1.4" evidence="3"/>
<dbReference type="EMBL" id="CAMGYJ010000011">
    <property type="protein sequence ID" value="CAI0628052.1"/>
    <property type="molecule type" value="Genomic_DNA"/>
</dbReference>
<evidence type="ECO:0000256" key="5">
    <source>
        <dbReference type="ARBA" id="ARBA00023001"/>
    </source>
</evidence>
<reference evidence="10" key="1">
    <citation type="submission" date="2022-08" db="EMBL/GenBank/DDBJ databases">
        <authorList>
            <person name="Gutierrez-Valencia J."/>
        </authorList>
    </citation>
    <scope>NUCLEOTIDE SEQUENCE</scope>
</reference>
<dbReference type="SUPFAM" id="SSF48208">
    <property type="entry name" value="Six-hairpin glycosidases"/>
    <property type="match status" value="1"/>
</dbReference>
<evidence type="ECO:0000256" key="3">
    <source>
        <dbReference type="ARBA" id="ARBA00012601"/>
    </source>
</evidence>
<dbReference type="InterPro" id="IPR001701">
    <property type="entry name" value="Glyco_hydro_9"/>
</dbReference>